<dbReference type="Pfam" id="PF21160">
    <property type="entry name" value="PrkC-like_PASTA-like"/>
    <property type="match status" value="1"/>
</dbReference>
<dbReference type="FunFam" id="3.30.200.20:FF:000035">
    <property type="entry name" value="Serine/threonine protein kinase Stk1"/>
    <property type="match status" value="1"/>
</dbReference>
<feature type="domain" description="Protein kinase" evidence="16">
    <location>
        <begin position="11"/>
        <end position="268"/>
    </location>
</feature>
<evidence type="ECO:0000256" key="2">
    <source>
        <dbReference type="ARBA" id="ARBA00022527"/>
    </source>
</evidence>
<dbReference type="InterPro" id="IPR008271">
    <property type="entry name" value="Ser/Thr_kinase_AS"/>
</dbReference>
<dbReference type="Gene3D" id="3.30.200.20">
    <property type="entry name" value="Phosphorylase Kinase, domain 1"/>
    <property type="match status" value="1"/>
</dbReference>
<evidence type="ECO:0000256" key="13">
    <source>
        <dbReference type="PROSITE-ProRule" id="PRU10141"/>
    </source>
</evidence>
<reference evidence="18" key="1">
    <citation type="journal article" date="2021" name="PeerJ">
        <title>Extensive microbial diversity within the chicken gut microbiome revealed by metagenomics and culture.</title>
        <authorList>
            <person name="Gilroy R."/>
            <person name="Ravi A."/>
            <person name="Getino M."/>
            <person name="Pursley I."/>
            <person name="Horton D.L."/>
            <person name="Alikhan N.F."/>
            <person name="Baker D."/>
            <person name="Gharbi K."/>
            <person name="Hall N."/>
            <person name="Watson M."/>
            <person name="Adriaenssens E.M."/>
            <person name="Foster-Nyarko E."/>
            <person name="Jarju S."/>
            <person name="Secka A."/>
            <person name="Antonio M."/>
            <person name="Oren A."/>
            <person name="Chaudhuri R.R."/>
            <person name="La Ragione R."/>
            <person name="Hildebrand F."/>
            <person name="Pallen M.J."/>
        </authorList>
    </citation>
    <scope>NUCLEOTIDE SEQUENCE</scope>
    <source>
        <strain evidence="18">CHK169-2315</strain>
    </source>
</reference>
<evidence type="ECO:0000256" key="10">
    <source>
        <dbReference type="ARBA" id="ARBA00048679"/>
    </source>
</evidence>
<comment type="catalytic activity">
    <reaction evidence="9">
        <text>L-threonyl-[protein] + ATP = O-phospho-L-threonyl-[protein] + ADP + H(+)</text>
        <dbReference type="Rhea" id="RHEA:46608"/>
        <dbReference type="Rhea" id="RHEA-COMP:11060"/>
        <dbReference type="Rhea" id="RHEA-COMP:11605"/>
        <dbReference type="ChEBI" id="CHEBI:15378"/>
        <dbReference type="ChEBI" id="CHEBI:30013"/>
        <dbReference type="ChEBI" id="CHEBI:30616"/>
        <dbReference type="ChEBI" id="CHEBI:61977"/>
        <dbReference type="ChEBI" id="CHEBI:456216"/>
        <dbReference type="EC" id="2.7.11.1"/>
    </reaction>
</comment>
<feature type="domain" description="PASTA" evidence="17">
    <location>
        <begin position="365"/>
        <end position="432"/>
    </location>
</feature>
<dbReference type="GO" id="GO:0071224">
    <property type="term" value="P:cellular response to peptidoglycan"/>
    <property type="evidence" value="ECO:0007669"/>
    <property type="project" value="UniProtKB-ARBA"/>
</dbReference>
<dbReference type="FunFam" id="1.10.510.10:FF:000021">
    <property type="entry name" value="Serine/threonine protein kinase"/>
    <property type="match status" value="1"/>
</dbReference>
<evidence type="ECO:0000256" key="12">
    <source>
        <dbReference type="ARBA" id="ARBA00070041"/>
    </source>
</evidence>
<dbReference type="GO" id="GO:0009847">
    <property type="term" value="P:spore germination"/>
    <property type="evidence" value="ECO:0007669"/>
    <property type="project" value="UniProtKB-ARBA"/>
</dbReference>
<comment type="catalytic activity">
    <reaction evidence="10">
        <text>L-seryl-[protein] + ATP = O-phospho-L-seryl-[protein] + ADP + H(+)</text>
        <dbReference type="Rhea" id="RHEA:17989"/>
        <dbReference type="Rhea" id="RHEA-COMP:9863"/>
        <dbReference type="Rhea" id="RHEA-COMP:11604"/>
        <dbReference type="ChEBI" id="CHEBI:15378"/>
        <dbReference type="ChEBI" id="CHEBI:29999"/>
        <dbReference type="ChEBI" id="CHEBI:30616"/>
        <dbReference type="ChEBI" id="CHEBI:83421"/>
        <dbReference type="ChEBI" id="CHEBI:456216"/>
        <dbReference type="EC" id="2.7.11.1"/>
    </reaction>
</comment>
<keyword evidence="5 13" id="KW-0547">Nucleotide-binding</keyword>
<dbReference type="Pfam" id="PF03793">
    <property type="entry name" value="PASTA"/>
    <property type="match status" value="3"/>
</dbReference>
<dbReference type="InterPro" id="IPR017441">
    <property type="entry name" value="Protein_kinase_ATP_BS"/>
</dbReference>
<dbReference type="EMBL" id="DXHX01000088">
    <property type="protein sequence ID" value="HIV74618.1"/>
    <property type="molecule type" value="Genomic_DNA"/>
</dbReference>
<dbReference type="Gene3D" id="2.60.40.2560">
    <property type="match status" value="1"/>
</dbReference>
<dbReference type="Pfam" id="PF00069">
    <property type="entry name" value="Pkinase"/>
    <property type="match status" value="1"/>
</dbReference>
<evidence type="ECO:0000256" key="7">
    <source>
        <dbReference type="ARBA" id="ARBA00022840"/>
    </source>
</evidence>
<dbReference type="PROSITE" id="PS00107">
    <property type="entry name" value="PROTEIN_KINASE_ATP"/>
    <property type="match status" value="1"/>
</dbReference>
<evidence type="ECO:0000256" key="8">
    <source>
        <dbReference type="ARBA" id="ARBA00022968"/>
    </source>
</evidence>
<comment type="caution">
    <text evidence="18">The sequence shown here is derived from an EMBL/GenBank/DDBJ whole genome shotgun (WGS) entry which is preliminary data.</text>
</comment>
<evidence type="ECO:0000313" key="18">
    <source>
        <dbReference type="EMBL" id="HIV74618.1"/>
    </source>
</evidence>
<accession>A0A9D1PNJ1</accession>
<evidence type="ECO:0000259" key="17">
    <source>
        <dbReference type="PROSITE" id="PS51178"/>
    </source>
</evidence>
<evidence type="ECO:0000256" key="4">
    <source>
        <dbReference type="ARBA" id="ARBA00022679"/>
    </source>
</evidence>
<organism evidence="18 19">
    <name type="scientific">Candidatus Pseudogracilibacillus intestinigallinarum</name>
    <dbReference type="NCBI Taxonomy" id="2838742"/>
    <lineage>
        <taxon>Bacteria</taxon>
        <taxon>Bacillati</taxon>
        <taxon>Bacillota</taxon>
        <taxon>Bacilli</taxon>
        <taxon>Bacillales</taxon>
        <taxon>Bacillaceae</taxon>
        <taxon>Pseudogracilibacillus</taxon>
    </lineage>
</organism>
<evidence type="ECO:0000256" key="11">
    <source>
        <dbReference type="ARBA" id="ARBA00060432"/>
    </source>
</evidence>
<keyword evidence="15" id="KW-1133">Transmembrane helix</keyword>
<keyword evidence="2" id="KW-0723">Serine/threonine-protein kinase</keyword>
<comment type="subcellular location">
    <subcellularLocation>
        <location evidence="11">Spore membrane</location>
        <topology evidence="11">Single-pass type II membrane protein</topology>
    </subcellularLocation>
</comment>
<dbReference type="SMART" id="SM00220">
    <property type="entry name" value="S_TKc"/>
    <property type="match status" value="1"/>
</dbReference>
<feature type="domain" description="PASTA" evidence="17">
    <location>
        <begin position="502"/>
        <end position="568"/>
    </location>
</feature>
<keyword evidence="3" id="KW-0309">Germination</keyword>
<dbReference type="SUPFAM" id="SSF54184">
    <property type="entry name" value="Penicillin-binding protein 2x (pbp-2x), c-terminal domain"/>
    <property type="match status" value="2"/>
</dbReference>
<dbReference type="PANTHER" id="PTHR43289:SF34">
    <property type="entry name" value="SERINE_THREONINE-PROTEIN KINASE YBDM-RELATED"/>
    <property type="match status" value="1"/>
</dbReference>
<dbReference type="InterPro" id="IPR000719">
    <property type="entry name" value="Prot_kinase_dom"/>
</dbReference>
<dbReference type="PROSITE" id="PS51178">
    <property type="entry name" value="PASTA"/>
    <property type="match status" value="3"/>
</dbReference>
<proteinExistence type="predicted"/>
<dbReference type="GO" id="GO:0005524">
    <property type="term" value="F:ATP binding"/>
    <property type="evidence" value="ECO:0007669"/>
    <property type="project" value="UniProtKB-UniRule"/>
</dbReference>
<dbReference type="InterPro" id="IPR011009">
    <property type="entry name" value="Kinase-like_dom_sf"/>
</dbReference>
<feature type="domain" description="PASTA" evidence="17">
    <location>
        <begin position="433"/>
        <end position="501"/>
    </location>
</feature>
<evidence type="ECO:0000256" key="3">
    <source>
        <dbReference type="ARBA" id="ARBA00022544"/>
    </source>
</evidence>
<dbReference type="PANTHER" id="PTHR43289">
    <property type="entry name" value="MITOGEN-ACTIVATED PROTEIN KINASE KINASE KINASE 20-RELATED"/>
    <property type="match status" value="1"/>
</dbReference>
<evidence type="ECO:0000256" key="9">
    <source>
        <dbReference type="ARBA" id="ARBA00047899"/>
    </source>
</evidence>
<feature type="compositionally biased region" description="Basic and acidic residues" evidence="14">
    <location>
        <begin position="313"/>
        <end position="334"/>
    </location>
</feature>
<name>A0A9D1PNJ1_9BACI</name>
<keyword evidence="6 18" id="KW-0418">Kinase</keyword>
<feature type="transmembrane region" description="Helical" evidence="15">
    <location>
        <begin position="346"/>
        <end position="364"/>
    </location>
</feature>
<keyword evidence="7 13" id="KW-0067">ATP-binding</keyword>
<feature type="region of interest" description="Disordered" evidence="14">
    <location>
        <begin position="313"/>
        <end position="335"/>
    </location>
</feature>
<reference evidence="18" key="2">
    <citation type="submission" date="2021-04" db="EMBL/GenBank/DDBJ databases">
        <authorList>
            <person name="Gilroy R."/>
        </authorList>
    </citation>
    <scope>NUCLEOTIDE SEQUENCE</scope>
    <source>
        <strain evidence="18">CHK169-2315</strain>
    </source>
</reference>
<dbReference type="NCBIfam" id="NF033483">
    <property type="entry name" value="PknB_PASTA_kin"/>
    <property type="match status" value="1"/>
</dbReference>
<gene>
    <name evidence="18" type="primary">pknB</name>
    <name evidence="18" type="ORF">H9895_05990</name>
</gene>
<dbReference type="AlphaFoldDB" id="A0A9D1PNJ1"/>
<dbReference type="InterPro" id="IPR005543">
    <property type="entry name" value="PASTA_dom"/>
</dbReference>
<dbReference type="GO" id="GO:0007165">
    <property type="term" value="P:signal transduction"/>
    <property type="evidence" value="ECO:0007669"/>
    <property type="project" value="UniProtKB-ARBA"/>
</dbReference>
<keyword evidence="15" id="KW-0812">Transmembrane</keyword>
<evidence type="ECO:0000256" key="5">
    <source>
        <dbReference type="ARBA" id="ARBA00022741"/>
    </source>
</evidence>
<dbReference type="GO" id="GO:0004674">
    <property type="term" value="F:protein serine/threonine kinase activity"/>
    <property type="evidence" value="ECO:0007669"/>
    <property type="project" value="UniProtKB-KW"/>
</dbReference>
<keyword evidence="4" id="KW-0808">Transferase</keyword>
<dbReference type="SUPFAM" id="SSF56112">
    <property type="entry name" value="Protein kinase-like (PK-like)"/>
    <property type="match status" value="1"/>
</dbReference>
<dbReference type="CDD" id="cd06577">
    <property type="entry name" value="PASTA_pknB"/>
    <property type="match status" value="2"/>
</dbReference>
<dbReference type="EC" id="2.7.11.1" evidence="1"/>
<evidence type="ECO:0000256" key="1">
    <source>
        <dbReference type="ARBA" id="ARBA00012513"/>
    </source>
</evidence>
<dbReference type="CDD" id="cd14014">
    <property type="entry name" value="STKc_PknB_like"/>
    <property type="match status" value="1"/>
</dbReference>
<keyword evidence="8" id="KW-0735">Signal-anchor</keyword>
<dbReference type="Gene3D" id="3.30.10.20">
    <property type="match status" value="3"/>
</dbReference>
<dbReference type="SMART" id="SM00740">
    <property type="entry name" value="PASTA"/>
    <property type="match status" value="3"/>
</dbReference>
<sequence>MLEGHVLNERYRIEKTIGGGGMANVYLAQDMILDREVAIKVLRLEFANDPEFIARFDREAQAATSLTHPNIVSIYDVGEEGNILYMVMEYVEGSTLKEFIQEHGRLEVEQSIQIMKQLTDAIAHAHANGLVHRDIKPQNILMDEYGNVKITDFGIAVALSATSLTQTNSILGSVHYLSPEQARGGMATRKSDIYALGIVLYELLTGQVPFSGQSPISIALKHLQNDTPSVRTVRPEVPQSVENIILQATAKDPFHRYNSVYEMEDALVQSLDPSLADVAKYTPPFEAGEETKAIPVITDDQLKDASADETLVHHAGETKKVEEKPTKVEENDAKPKKKKRFRKTKIALLILALVIISIIAIVLFTSPKEVEVPDVVGKEADEAEDILDELNLKVEKEMTFSEDVEEGYVTKTTPVKGKKIKETSIVKMFVSDGKETLKMDDYVGDKFSQVEKILEGLGFEDIIAYEKESDRPVGEILTQIQPAPKSDVVPSETKVIFEISGGPKKISLNNLVGQSLNDVKSYADTNNLKLEVTEDYSDDVDEGKIMKQSPEANTDVVEGDTIKVTVSVGPKELPAKSHSVTFTVPFKPKEDEDGELATTQKVEVFVEDKNTSMDKPLYVEEIKKDEQYTLTLVIEPDKKATYKVVRDGEEFLNKTISYEDGD</sequence>
<keyword evidence="15" id="KW-0472">Membrane</keyword>
<evidence type="ECO:0000256" key="6">
    <source>
        <dbReference type="ARBA" id="ARBA00022777"/>
    </source>
</evidence>
<dbReference type="PROSITE" id="PS00108">
    <property type="entry name" value="PROTEIN_KINASE_ST"/>
    <property type="match status" value="1"/>
</dbReference>
<protein>
    <recommendedName>
        <fullName evidence="12">Serine/threonine-protein kinase PrkC</fullName>
        <ecNumber evidence="1">2.7.11.1</ecNumber>
    </recommendedName>
</protein>
<evidence type="ECO:0000256" key="15">
    <source>
        <dbReference type="SAM" id="Phobius"/>
    </source>
</evidence>
<feature type="binding site" evidence="13">
    <location>
        <position position="40"/>
    </location>
    <ligand>
        <name>ATP</name>
        <dbReference type="ChEBI" id="CHEBI:30616"/>
    </ligand>
</feature>
<dbReference type="PROSITE" id="PS50011">
    <property type="entry name" value="PROTEIN_KINASE_DOM"/>
    <property type="match status" value="1"/>
</dbReference>
<evidence type="ECO:0000313" key="19">
    <source>
        <dbReference type="Proteomes" id="UP000823937"/>
    </source>
</evidence>
<evidence type="ECO:0000259" key="16">
    <source>
        <dbReference type="PROSITE" id="PS50011"/>
    </source>
</evidence>
<evidence type="ECO:0000256" key="14">
    <source>
        <dbReference type="SAM" id="MobiDB-lite"/>
    </source>
</evidence>
<dbReference type="Gene3D" id="1.10.510.10">
    <property type="entry name" value="Transferase(Phosphotransferase) domain 1"/>
    <property type="match status" value="1"/>
</dbReference>
<dbReference type="Proteomes" id="UP000823937">
    <property type="component" value="Unassembled WGS sequence"/>
</dbReference>